<dbReference type="GO" id="GO:0006631">
    <property type="term" value="P:fatty acid metabolic process"/>
    <property type="evidence" value="ECO:0007669"/>
    <property type="project" value="InterPro"/>
</dbReference>
<dbReference type="GO" id="GO:0070403">
    <property type="term" value="F:NAD+ binding"/>
    <property type="evidence" value="ECO:0007669"/>
    <property type="project" value="InterPro"/>
</dbReference>
<dbReference type="Proteomes" id="UP000199184">
    <property type="component" value="Unassembled WGS sequence"/>
</dbReference>
<gene>
    <name evidence="2" type="ORF">GA0061098_10639</name>
</gene>
<dbReference type="PANTHER" id="PTHR48075:SF5">
    <property type="entry name" value="3-HYDROXYBUTYRYL-COA DEHYDROGENASE"/>
    <property type="match status" value="1"/>
</dbReference>
<dbReference type="InterPro" id="IPR036291">
    <property type="entry name" value="NAD(P)-bd_dom_sf"/>
</dbReference>
<organism evidence="2 3">
    <name type="scientific">Bradyrhizobium shewense</name>
    <dbReference type="NCBI Taxonomy" id="1761772"/>
    <lineage>
        <taxon>Bacteria</taxon>
        <taxon>Pseudomonadati</taxon>
        <taxon>Pseudomonadota</taxon>
        <taxon>Alphaproteobacteria</taxon>
        <taxon>Hyphomicrobiales</taxon>
        <taxon>Nitrobacteraceae</taxon>
        <taxon>Bradyrhizobium</taxon>
    </lineage>
</organism>
<dbReference type="SUPFAM" id="SSF51735">
    <property type="entry name" value="NAD(P)-binding Rossmann-fold domains"/>
    <property type="match status" value="1"/>
</dbReference>
<proteinExistence type="predicted"/>
<dbReference type="AlphaFoldDB" id="A0A1C3XUN2"/>
<dbReference type="Pfam" id="PF02737">
    <property type="entry name" value="3HCDH_N"/>
    <property type="match status" value="1"/>
</dbReference>
<name>A0A1C3XUN2_9BRAD</name>
<evidence type="ECO:0000313" key="2">
    <source>
        <dbReference type="EMBL" id="SCB55971.1"/>
    </source>
</evidence>
<dbReference type="EMBL" id="FMAI01000063">
    <property type="protein sequence ID" value="SCB55971.1"/>
    <property type="molecule type" value="Genomic_DNA"/>
</dbReference>
<reference evidence="3" key="1">
    <citation type="submission" date="2016-08" db="EMBL/GenBank/DDBJ databases">
        <authorList>
            <person name="Varghese N."/>
            <person name="Submissions Spin"/>
        </authorList>
    </citation>
    <scope>NUCLEOTIDE SEQUENCE [LARGE SCALE GENOMIC DNA]</scope>
    <source>
        <strain evidence="3">ERR11</strain>
    </source>
</reference>
<dbReference type="InterPro" id="IPR006176">
    <property type="entry name" value="3-OHacyl-CoA_DH_NAD-bd"/>
</dbReference>
<dbReference type="Gene3D" id="3.40.50.720">
    <property type="entry name" value="NAD(P)-binding Rossmann-like Domain"/>
    <property type="match status" value="1"/>
</dbReference>
<evidence type="ECO:0000259" key="1">
    <source>
        <dbReference type="Pfam" id="PF02737"/>
    </source>
</evidence>
<protein>
    <submittedName>
        <fullName evidence="2">3-hydroxyacyl-CoA dehydrogenase, NAD binding domain</fullName>
    </submittedName>
</protein>
<evidence type="ECO:0000313" key="3">
    <source>
        <dbReference type="Proteomes" id="UP000199184"/>
    </source>
</evidence>
<dbReference type="PANTHER" id="PTHR48075">
    <property type="entry name" value="3-HYDROXYACYL-COA DEHYDROGENASE FAMILY PROTEIN"/>
    <property type="match status" value="1"/>
</dbReference>
<dbReference type="GO" id="GO:0016491">
    <property type="term" value="F:oxidoreductase activity"/>
    <property type="evidence" value="ECO:0007669"/>
    <property type="project" value="TreeGrafter"/>
</dbReference>
<accession>A0A1C3XUN2</accession>
<feature type="domain" description="3-hydroxyacyl-CoA dehydrogenase NAD binding" evidence="1">
    <location>
        <begin position="1"/>
        <end position="52"/>
    </location>
</feature>
<keyword evidence="3" id="KW-1185">Reference proteome</keyword>
<sequence length="64" mass="7162">MDNPECFPVAHAFQPVYLLPLVELWAGERTGPDALEQAAAIYRAIGMHPPVMRREVDGFIANRL</sequence>